<dbReference type="PANTHER" id="PTHR22933">
    <property type="entry name" value="FI18007P1-RELATED"/>
    <property type="match status" value="1"/>
</dbReference>
<dbReference type="Pfam" id="PF01607">
    <property type="entry name" value="CBM_14"/>
    <property type="match status" value="1"/>
</dbReference>
<sequence>MFSLGVNSSEVECVTDNVLLPRDMSRMILLQSDVVQWISNLRSSALHWSLPFLLFLVLDLPQSPLAKLHSRSPPLYNSIPSTSFSCDTRSAGYYADMEAQCQVYHLCDPNGRMYSYLCPNMTAFHQQMMVCDHWHRVECQTSEEFYAINEKLKSATEFLHVSPCNEKGNSKCNASPPTSRPVFTVFPQSTTTPSSFTTTPPFVGSPSSSKLRGILPKHSIPSPTDYLTTMVFPEVRVTARSDSPNRDARGHSESPLSRIPSASNIWKRPADVTRGGSRLVFGVTTPDSIAESSSPATYTERDPKREFFLESNDIGNDFYQGFPKRSKFSAFNTPISIVKEHSTKEPNLRNVSTPSTEAASTTEIASTVTVKSITVSPNPTSTSSTPVAKIHEIDNAPSQFNASLKSSDPATESTPRFRTFISKSSLLKKKKLSTSPLVTSTTAPSTNAGSTNGFSALSRRSRGRRRRLKADPQRRPQRLRKLRRYLQRHRIRPPSPSPFSTELDEIPALPFPTTVSYDLATTTETSFGSERLQDPEDNLANAKKISGESFQAASQETTASDSFTSTPSTVAFNQKSLTTSSGKPLRLAEEYFPSSFTTESSISKPSIVNLEAEDAWEPLNSNDISVDGRTSNFLLPRTRGASWSWRNSPAPLIQSTVSVTPSSLAAKAEDEQDKPTWRWISSFVDTVNDFQSSGMRNFKSGDTISLPWWVLPKVSLQETEDPEAALRRDFRDHDSATAVSSKPSLFRPSSCPPHCIPQFIKNSHTCSPCVKIR</sequence>
<reference evidence="2" key="1">
    <citation type="submission" date="2020-11" db="EMBL/GenBank/DDBJ databases">
        <authorList>
            <person name="Tran Van P."/>
        </authorList>
    </citation>
    <scope>NUCLEOTIDE SEQUENCE</scope>
</reference>
<dbReference type="GO" id="GO:0008061">
    <property type="term" value="F:chitin binding"/>
    <property type="evidence" value="ECO:0007669"/>
    <property type="project" value="InterPro"/>
</dbReference>
<organism evidence="2">
    <name type="scientific">Cyprideis torosa</name>
    <dbReference type="NCBI Taxonomy" id="163714"/>
    <lineage>
        <taxon>Eukaryota</taxon>
        <taxon>Metazoa</taxon>
        <taxon>Ecdysozoa</taxon>
        <taxon>Arthropoda</taxon>
        <taxon>Crustacea</taxon>
        <taxon>Oligostraca</taxon>
        <taxon>Ostracoda</taxon>
        <taxon>Podocopa</taxon>
        <taxon>Podocopida</taxon>
        <taxon>Cytherocopina</taxon>
        <taxon>Cytheroidea</taxon>
        <taxon>Cytherideidae</taxon>
        <taxon>Cyprideis</taxon>
    </lineage>
</organism>
<feature type="compositionally biased region" description="Basic and acidic residues" evidence="1">
    <location>
        <begin position="240"/>
        <end position="252"/>
    </location>
</feature>
<dbReference type="InterPro" id="IPR036508">
    <property type="entry name" value="Chitin-bd_dom_sf"/>
</dbReference>
<accession>A0A7R8WCG0</accession>
<gene>
    <name evidence="2" type="ORF">CTOB1V02_LOCUS4192</name>
</gene>
<feature type="region of interest" description="Disordered" evidence="1">
    <location>
        <begin position="431"/>
        <end position="505"/>
    </location>
</feature>
<dbReference type="PROSITE" id="PS50940">
    <property type="entry name" value="CHIT_BIND_II"/>
    <property type="match status" value="1"/>
</dbReference>
<name>A0A7R8WCG0_9CRUS</name>
<feature type="region of interest" description="Disordered" evidence="1">
    <location>
        <begin position="548"/>
        <end position="567"/>
    </location>
</feature>
<feature type="region of interest" description="Disordered" evidence="1">
    <location>
        <begin position="240"/>
        <end position="259"/>
    </location>
</feature>
<dbReference type="GO" id="GO:0005576">
    <property type="term" value="C:extracellular region"/>
    <property type="evidence" value="ECO:0007669"/>
    <property type="project" value="InterPro"/>
</dbReference>
<dbReference type="Gene3D" id="2.170.140.10">
    <property type="entry name" value="Chitin binding domain"/>
    <property type="match status" value="1"/>
</dbReference>
<dbReference type="EMBL" id="OB660790">
    <property type="protein sequence ID" value="CAD7226269.1"/>
    <property type="molecule type" value="Genomic_DNA"/>
</dbReference>
<evidence type="ECO:0000313" key="2">
    <source>
        <dbReference type="EMBL" id="CAD7226269.1"/>
    </source>
</evidence>
<feature type="compositionally biased region" description="Low complexity" evidence="1">
    <location>
        <begin position="433"/>
        <end position="446"/>
    </location>
</feature>
<feature type="compositionally biased region" description="Basic residues" evidence="1">
    <location>
        <begin position="475"/>
        <end position="492"/>
    </location>
</feature>
<protein>
    <submittedName>
        <fullName evidence="2">Uncharacterized protein</fullName>
    </submittedName>
</protein>
<dbReference type="PANTHER" id="PTHR22933:SF44">
    <property type="entry name" value="RE15157P"/>
    <property type="match status" value="1"/>
</dbReference>
<evidence type="ECO:0000256" key="1">
    <source>
        <dbReference type="SAM" id="MobiDB-lite"/>
    </source>
</evidence>
<feature type="region of interest" description="Disordered" evidence="1">
    <location>
        <begin position="190"/>
        <end position="214"/>
    </location>
</feature>
<feature type="compositionally biased region" description="Low complexity" evidence="1">
    <location>
        <begin position="190"/>
        <end position="209"/>
    </location>
</feature>
<dbReference type="SUPFAM" id="SSF57625">
    <property type="entry name" value="Invertebrate chitin-binding proteins"/>
    <property type="match status" value="1"/>
</dbReference>
<dbReference type="AlphaFoldDB" id="A0A7R8WCG0"/>
<dbReference type="OrthoDB" id="6334318at2759"/>
<proteinExistence type="predicted"/>
<dbReference type="SMART" id="SM00494">
    <property type="entry name" value="ChtBD2"/>
    <property type="match status" value="1"/>
</dbReference>
<dbReference type="InterPro" id="IPR052976">
    <property type="entry name" value="Scoloptoxin-like"/>
</dbReference>
<feature type="compositionally biased region" description="Basic residues" evidence="1">
    <location>
        <begin position="459"/>
        <end position="468"/>
    </location>
</feature>
<dbReference type="InterPro" id="IPR002557">
    <property type="entry name" value="Chitin-bd_dom"/>
</dbReference>